<organism evidence="1 2">
    <name type="scientific">Peronospora belbahrii</name>
    <dbReference type="NCBI Taxonomy" id="622444"/>
    <lineage>
        <taxon>Eukaryota</taxon>
        <taxon>Sar</taxon>
        <taxon>Stramenopiles</taxon>
        <taxon>Oomycota</taxon>
        <taxon>Peronosporomycetes</taxon>
        <taxon>Peronosporales</taxon>
        <taxon>Peronosporaceae</taxon>
        <taxon>Peronospora</taxon>
    </lineage>
</organism>
<evidence type="ECO:0000313" key="2">
    <source>
        <dbReference type="Proteomes" id="UP001160483"/>
    </source>
</evidence>
<accession>A0AAU9L5S9</accession>
<evidence type="ECO:0008006" key="3">
    <source>
        <dbReference type="Google" id="ProtNLM"/>
    </source>
</evidence>
<dbReference type="Proteomes" id="UP001160483">
    <property type="component" value="Unassembled WGS sequence"/>
</dbReference>
<evidence type="ECO:0000313" key="1">
    <source>
        <dbReference type="EMBL" id="CAH0479949.1"/>
    </source>
</evidence>
<dbReference type="AlphaFoldDB" id="A0AAU9L5S9"/>
<protein>
    <recommendedName>
        <fullName evidence="3">HNH nuclease domain-containing protein</fullName>
    </recommendedName>
</protein>
<comment type="caution">
    <text evidence="1">The sequence shown here is derived from an EMBL/GenBank/DDBJ whole genome shotgun (WGS) entry which is preliminary data.</text>
</comment>
<proteinExistence type="predicted"/>
<gene>
    <name evidence="1" type="ORF">PBS003_LOCUS6577</name>
</gene>
<reference evidence="1" key="1">
    <citation type="submission" date="2021-11" db="EMBL/GenBank/DDBJ databases">
        <authorList>
            <person name="Islam A."/>
            <person name="Islam S."/>
            <person name="Flora M.S."/>
            <person name="Rahman M."/>
            <person name="Ziaur R.M."/>
            <person name="Epstein J.H."/>
            <person name="Hassan M."/>
            <person name="Klassen M."/>
            <person name="Woodard K."/>
            <person name="Webb A."/>
            <person name="Webby R.J."/>
            <person name="El Zowalaty M.E."/>
        </authorList>
    </citation>
    <scope>NUCLEOTIDE SEQUENCE</scope>
    <source>
        <strain evidence="1">Pbs3</strain>
    </source>
</reference>
<dbReference type="EMBL" id="CAKKTJ010000321">
    <property type="protein sequence ID" value="CAH0479949.1"/>
    <property type="molecule type" value="Genomic_DNA"/>
</dbReference>
<name>A0AAU9L5S9_9STRA</name>
<sequence>MHIIPLSCRNTAHSGIVSPLDSRASLSVDDDDDAMTYRYKSEFRWMRHVIRAQDHEMRLDVGYIMSLPSLAQSFLQKQLRKRKIQVQCCPSFNVSSDQTSRANSLVSS</sequence>